<keyword evidence="10 15" id="KW-0274">FAD</keyword>
<comment type="catalytic activity">
    <reaction evidence="13 15">
        <text>riboflavin + ATP = FMN + ADP + H(+)</text>
        <dbReference type="Rhea" id="RHEA:14357"/>
        <dbReference type="ChEBI" id="CHEBI:15378"/>
        <dbReference type="ChEBI" id="CHEBI:30616"/>
        <dbReference type="ChEBI" id="CHEBI:57986"/>
        <dbReference type="ChEBI" id="CHEBI:58210"/>
        <dbReference type="ChEBI" id="CHEBI:456216"/>
        <dbReference type="EC" id="2.7.1.26"/>
    </reaction>
</comment>
<evidence type="ECO:0000256" key="4">
    <source>
        <dbReference type="ARBA" id="ARBA00022630"/>
    </source>
</evidence>
<dbReference type="CDD" id="cd02064">
    <property type="entry name" value="FAD_synthetase_N"/>
    <property type="match status" value="1"/>
</dbReference>
<dbReference type="SUPFAM" id="SSF82114">
    <property type="entry name" value="Riboflavin kinase-like"/>
    <property type="match status" value="1"/>
</dbReference>
<keyword evidence="8 15" id="KW-0547">Nucleotide-binding</keyword>
<dbReference type="InterPro" id="IPR023465">
    <property type="entry name" value="Riboflavin_kinase_dom_sf"/>
</dbReference>
<dbReference type="InterPro" id="IPR015865">
    <property type="entry name" value="Riboflavin_kinase_bac/euk"/>
</dbReference>
<dbReference type="NCBIfam" id="NF004163">
    <property type="entry name" value="PRK05627.1-6"/>
    <property type="match status" value="1"/>
</dbReference>
<dbReference type="Gene3D" id="3.40.50.620">
    <property type="entry name" value="HUPs"/>
    <property type="match status" value="1"/>
</dbReference>
<evidence type="ECO:0000256" key="2">
    <source>
        <dbReference type="ARBA" id="ARBA00004726"/>
    </source>
</evidence>
<dbReference type="GO" id="GO:0005524">
    <property type="term" value="F:ATP binding"/>
    <property type="evidence" value="ECO:0007669"/>
    <property type="project" value="UniProtKB-UniRule"/>
</dbReference>
<organism evidence="17 18">
    <name type="scientific">Candidatus Avisuccinivibrio stercorigallinarum</name>
    <dbReference type="NCBI Taxonomy" id="2840704"/>
    <lineage>
        <taxon>Bacteria</taxon>
        <taxon>Pseudomonadati</taxon>
        <taxon>Pseudomonadota</taxon>
        <taxon>Gammaproteobacteria</taxon>
        <taxon>Aeromonadales</taxon>
        <taxon>Succinivibrionaceae</taxon>
        <taxon>Succinivibrionaceae incertae sedis</taxon>
        <taxon>Candidatus Avisuccinivibrio</taxon>
    </lineage>
</organism>
<dbReference type="NCBIfam" id="TIGR00083">
    <property type="entry name" value="ribF"/>
    <property type="match status" value="1"/>
</dbReference>
<dbReference type="GO" id="GO:0008531">
    <property type="term" value="F:riboflavin kinase activity"/>
    <property type="evidence" value="ECO:0007669"/>
    <property type="project" value="UniProtKB-UniRule"/>
</dbReference>
<keyword evidence="4 15" id="KW-0285">Flavoprotein</keyword>
<feature type="domain" description="Riboflavin kinase" evidence="16">
    <location>
        <begin position="180"/>
        <end position="303"/>
    </location>
</feature>
<protein>
    <recommendedName>
        <fullName evidence="15">Riboflavin biosynthesis protein</fullName>
    </recommendedName>
    <domain>
        <recommendedName>
            <fullName evidence="15">Riboflavin kinase</fullName>
            <ecNumber evidence="15">2.7.1.26</ecNumber>
        </recommendedName>
        <alternativeName>
            <fullName evidence="15">Flavokinase</fullName>
        </alternativeName>
    </domain>
    <domain>
        <recommendedName>
            <fullName evidence="15">FMN adenylyltransferase</fullName>
            <ecNumber evidence="15">2.7.7.2</ecNumber>
        </recommendedName>
        <alternativeName>
            <fullName evidence="15">FAD pyrophosphorylase</fullName>
        </alternativeName>
        <alternativeName>
            <fullName evidence="15">FAD synthase</fullName>
        </alternativeName>
    </domain>
</protein>
<comment type="caution">
    <text evidence="17">The sequence shown here is derived from an EMBL/GenBank/DDBJ whole genome shotgun (WGS) entry which is preliminary data.</text>
</comment>
<evidence type="ECO:0000256" key="12">
    <source>
        <dbReference type="ARBA" id="ARBA00023268"/>
    </source>
</evidence>
<dbReference type="EMBL" id="JADINH010000159">
    <property type="protein sequence ID" value="MBO8416228.1"/>
    <property type="molecule type" value="Genomic_DNA"/>
</dbReference>
<dbReference type="InterPro" id="IPR023468">
    <property type="entry name" value="Riboflavin_kinase"/>
</dbReference>
<dbReference type="InterPro" id="IPR002606">
    <property type="entry name" value="Riboflavin_kinase_bac"/>
</dbReference>
<dbReference type="GO" id="GO:0009231">
    <property type="term" value="P:riboflavin biosynthetic process"/>
    <property type="evidence" value="ECO:0007669"/>
    <property type="project" value="InterPro"/>
</dbReference>
<keyword evidence="9 15" id="KW-0418">Kinase</keyword>
<comment type="similarity">
    <text evidence="15">Belongs to the ribF family.</text>
</comment>
<keyword evidence="12" id="KW-0511">Multifunctional enzyme</keyword>
<keyword evidence="5 15" id="KW-0288">FMN</keyword>
<evidence type="ECO:0000256" key="6">
    <source>
        <dbReference type="ARBA" id="ARBA00022679"/>
    </source>
</evidence>
<dbReference type="Proteomes" id="UP000823631">
    <property type="component" value="Unassembled WGS sequence"/>
</dbReference>
<proteinExistence type="inferred from homology"/>
<dbReference type="PANTHER" id="PTHR22749:SF6">
    <property type="entry name" value="RIBOFLAVIN KINASE"/>
    <property type="match status" value="1"/>
</dbReference>
<comment type="catalytic activity">
    <reaction evidence="14 15">
        <text>FMN + ATP + H(+) = FAD + diphosphate</text>
        <dbReference type="Rhea" id="RHEA:17237"/>
        <dbReference type="ChEBI" id="CHEBI:15378"/>
        <dbReference type="ChEBI" id="CHEBI:30616"/>
        <dbReference type="ChEBI" id="CHEBI:33019"/>
        <dbReference type="ChEBI" id="CHEBI:57692"/>
        <dbReference type="ChEBI" id="CHEBI:58210"/>
        <dbReference type="EC" id="2.7.7.2"/>
    </reaction>
</comment>
<evidence type="ECO:0000313" key="17">
    <source>
        <dbReference type="EMBL" id="MBO8416228.1"/>
    </source>
</evidence>
<dbReference type="SMART" id="SM00904">
    <property type="entry name" value="Flavokinase"/>
    <property type="match status" value="1"/>
</dbReference>
<evidence type="ECO:0000256" key="5">
    <source>
        <dbReference type="ARBA" id="ARBA00022643"/>
    </source>
</evidence>
<evidence type="ECO:0000256" key="9">
    <source>
        <dbReference type="ARBA" id="ARBA00022777"/>
    </source>
</evidence>
<keyword evidence="11 15" id="KW-0067">ATP-binding</keyword>
<evidence type="ECO:0000256" key="13">
    <source>
        <dbReference type="ARBA" id="ARBA00047880"/>
    </source>
</evidence>
<dbReference type="Gene3D" id="2.40.30.30">
    <property type="entry name" value="Riboflavin kinase-like"/>
    <property type="match status" value="1"/>
</dbReference>
<evidence type="ECO:0000256" key="14">
    <source>
        <dbReference type="ARBA" id="ARBA00049494"/>
    </source>
</evidence>
<dbReference type="PIRSF" id="PIRSF004491">
    <property type="entry name" value="FAD_Synth"/>
    <property type="match status" value="1"/>
</dbReference>
<dbReference type="FunFam" id="3.40.50.620:FF:000021">
    <property type="entry name" value="Riboflavin biosynthesis protein"/>
    <property type="match status" value="1"/>
</dbReference>
<dbReference type="SUPFAM" id="SSF52374">
    <property type="entry name" value="Nucleotidylyl transferase"/>
    <property type="match status" value="1"/>
</dbReference>
<dbReference type="InterPro" id="IPR014729">
    <property type="entry name" value="Rossmann-like_a/b/a_fold"/>
</dbReference>
<sequence length="312" mass="34741">MRLYRHFADYQDRSQGIALAVGNFDGFHQGHKAVIDKMLVEAREHGLKSAVMIFEPQPLEFFGRTVPPRLYTLRDKLKAFKQAGLDLVFCVSFTKAFCSLAPEEFVELLYTLNVKTVVVGSLFSFGRNGAAEFPDLKLLCAQKGIGAFAINAVSSEGQRISSTMIRALLNEGQLDKVEQLLGRPFSMSGRVVRGQMLGRKLGFPTANVNLLRKVSPLDGVFAVQVKTPYGVFDGVANVGSRPTVNGTRSLLEVYLFDFSADLYGREIEVNFMAKLRAEHKFADLDALKEQLRRDCAQAAQVLQQRKIQVQAR</sequence>
<dbReference type="GO" id="GO:0006747">
    <property type="term" value="P:FAD biosynthetic process"/>
    <property type="evidence" value="ECO:0007669"/>
    <property type="project" value="UniProtKB-UniRule"/>
</dbReference>
<evidence type="ECO:0000259" key="16">
    <source>
        <dbReference type="SMART" id="SM00904"/>
    </source>
</evidence>
<dbReference type="EC" id="2.7.7.2" evidence="15"/>
<comment type="function">
    <text evidence="1">Catalyzes the phosphorylation of riboflavin to FMN followed by the adenylation of FMN to FAD.</text>
</comment>
<accession>A0A9D9GT68</accession>
<evidence type="ECO:0000256" key="11">
    <source>
        <dbReference type="ARBA" id="ARBA00022840"/>
    </source>
</evidence>
<evidence type="ECO:0000256" key="3">
    <source>
        <dbReference type="ARBA" id="ARBA00005201"/>
    </source>
</evidence>
<evidence type="ECO:0000256" key="8">
    <source>
        <dbReference type="ARBA" id="ARBA00022741"/>
    </source>
</evidence>
<keyword evidence="6 15" id="KW-0808">Transferase</keyword>
<evidence type="ECO:0000256" key="7">
    <source>
        <dbReference type="ARBA" id="ARBA00022695"/>
    </source>
</evidence>
<comment type="pathway">
    <text evidence="3 15">Cofactor biosynthesis; FMN biosynthesis; FMN from riboflavin (ATP route): step 1/1.</text>
</comment>
<dbReference type="GO" id="GO:0003919">
    <property type="term" value="F:FMN adenylyltransferase activity"/>
    <property type="evidence" value="ECO:0007669"/>
    <property type="project" value="UniProtKB-UniRule"/>
</dbReference>
<dbReference type="GO" id="GO:0009398">
    <property type="term" value="P:FMN biosynthetic process"/>
    <property type="evidence" value="ECO:0007669"/>
    <property type="project" value="UniProtKB-UniRule"/>
</dbReference>
<comment type="pathway">
    <text evidence="2 15">Cofactor biosynthesis; FAD biosynthesis; FAD from FMN: step 1/1.</text>
</comment>
<gene>
    <name evidence="17" type="primary">ribF</name>
    <name evidence="17" type="ORF">IAB19_07620</name>
</gene>
<evidence type="ECO:0000256" key="15">
    <source>
        <dbReference type="PIRNR" id="PIRNR004491"/>
    </source>
</evidence>
<keyword evidence="7 15" id="KW-0548">Nucleotidyltransferase</keyword>
<dbReference type="PANTHER" id="PTHR22749">
    <property type="entry name" value="RIBOFLAVIN KINASE/FMN ADENYLYLTRANSFERASE"/>
    <property type="match status" value="1"/>
</dbReference>
<name>A0A9D9GT68_9GAMM</name>
<dbReference type="FunFam" id="2.40.30.30:FF:000003">
    <property type="entry name" value="Riboflavin biosynthesis protein"/>
    <property type="match status" value="1"/>
</dbReference>
<reference evidence="17" key="1">
    <citation type="submission" date="2020-10" db="EMBL/GenBank/DDBJ databases">
        <authorList>
            <person name="Gilroy R."/>
        </authorList>
    </citation>
    <scope>NUCLEOTIDE SEQUENCE</scope>
    <source>
        <strain evidence="17">17213</strain>
    </source>
</reference>
<dbReference type="InterPro" id="IPR015864">
    <property type="entry name" value="FAD_synthase"/>
</dbReference>
<evidence type="ECO:0000256" key="1">
    <source>
        <dbReference type="ARBA" id="ARBA00002121"/>
    </source>
</evidence>
<dbReference type="AlphaFoldDB" id="A0A9D9GT68"/>
<dbReference type="EC" id="2.7.1.26" evidence="15"/>
<dbReference type="Pfam" id="PF06574">
    <property type="entry name" value="FAD_syn"/>
    <property type="match status" value="1"/>
</dbReference>
<evidence type="ECO:0000313" key="18">
    <source>
        <dbReference type="Proteomes" id="UP000823631"/>
    </source>
</evidence>
<evidence type="ECO:0000256" key="10">
    <source>
        <dbReference type="ARBA" id="ARBA00022827"/>
    </source>
</evidence>
<reference evidence="17" key="2">
    <citation type="journal article" date="2021" name="PeerJ">
        <title>Extensive microbial diversity within the chicken gut microbiome revealed by metagenomics and culture.</title>
        <authorList>
            <person name="Gilroy R."/>
            <person name="Ravi A."/>
            <person name="Getino M."/>
            <person name="Pursley I."/>
            <person name="Horton D.L."/>
            <person name="Alikhan N.F."/>
            <person name="Baker D."/>
            <person name="Gharbi K."/>
            <person name="Hall N."/>
            <person name="Watson M."/>
            <person name="Adriaenssens E.M."/>
            <person name="Foster-Nyarko E."/>
            <person name="Jarju S."/>
            <person name="Secka A."/>
            <person name="Antonio M."/>
            <person name="Oren A."/>
            <person name="Chaudhuri R.R."/>
            <person name="La Ragione R."/>
            <person name="Hildebrand F."/>
            <person name="Pallen M.J."/>
        </authorList>
    </citation>
    <scope>NUCLEOTIDE SEQUENCE</scope>
    <source>
        <strain evidence="17">17213</strain>
    </source>
</reference>
<dbReference type="NCBIfam" id="NF004159">
    <property type="entry name" value="PRK05627.1-2"/>
    <property type="match status" value="1"/>
</dbReference>
<dbReference type="Pfam" id="PF01687">
    <property type="entry name" value="Flavokinase"/>
    <property type="match status" value="1"/>
</dbReference>
<dbReference type="NCBIfam" id="NF004162">
    <property type="entry name" value="PRK05627.1-5"/>
    <property type="match status" value="1"/>
</dbReference>